<evidence type="ECO:0000313" key="2">
    <source>
        <dbReference type="Proteomes" id="UP000011657"/>
    </source>
</evidence>
<organism evidence="1 2">
    <name type="scientific">Haloterrigena salina JCM 13891</name>
    <dbReference type="NCBI Taxonomy" id="1227488"/>
    <lineage>
        <taxon>Archaea</taxon>
        <taxon>Methanobacteriati</taxon>
        <taxon>Methanobacteriota</taxon>
        <taxon>Stenosarchaea group</taxon>
        <taxon>Halobacteria</taxon>
        <taxon>Halobacteriales</taxon>
        <taxon>Natrialbaceae</taxon>
        <taxon>Haloterrigena</taxon>
    </lineage>
</organism>
<dbReference type="RefSeq" id="WP_008895939.1">
    <property type="nucleotide sequence ID" value="NZ_AOIS01000058.1"/>
</dbReference>
<dbReference type="Proteomes" id="UP000011657">
    <property type="component" value="Unassembled WGS sequence"/>
</dbReference>
<dbReference type="PATRIC" id="fig|1227488.3.peg.3684"/>
<sequence>MTSRDWQADRCAVFDRDDHACRNCETTGDDADSTALRTYPVGAVPLEGTVHESSLATVCPDCFETLQFASDAPDSTPESVSSEELFRLVRETTRVQGGAISDVASFASLATSLPTTLAAVGTAADAGDDSESTVAETAAAYRDGRREALLALDVADARLERVRAVDGTAFDADVRSSLSTVAETATDLQSTLREAVVRSEIVPVCLERCHGCFEPLEGEDETCSTCGLEARETGDWRGGEGEIAFERLFSSINDSLQGASTTTETLTDRTMTLASQLTES</sequence>
<proteinExistence type="predicted"/>
<evidence type="ECO:0000313" key="1">
    <source>
        <dbReference type="EMBL" id="ELZ15184.1"/>
    </source>
</evidence>
<name>M0BZS4_9EURY</name>
<protein>
    <submittedName>
        <fullName evidence="1">Uncharacterized protein</fullName>
    </submittedName>
</protein>
<dbReference type="AlphaFoldDB" id="M0BZS4"/>
<accession>M0BZS4</accession>
<dbReference type="STRING" id="1227488.C477_18390"/>
<comment type="caution">
    <text evidence="1">The sequence shown here is derived from an EMBL/GenBank/DDBJ whole genome shotgun (WGS) entry which is preliminary data.</text>
</comment>
<dbReference type="EMBL" id="AOIS01000058">
    <property type="protein sequence ID" value="ELZ15184.1"/>
    <property type="molecule type" value="Genomic_DNA"/>
</dbReference>
<gene>
    <name evidence="1" type="ORF">C477_18390</name>
</gene>
<dbReference type="OrthoDB" id="11472at2157"/>
<reference evidence="1 2" key="1">
    <citation type="journal article" date="2014" name="PLoS Genet.">
        <title>Phylogenetically driven sequencing of extremely halophilic archaea reveals strategies for static and dynamic osmo-response.</title>
        <authorList>
            <person name="Becker E.A."/>
            <person name="Seitzer P.M."/>
            <person name="Tritt A."/>
            <person name="Larsen D."/>
            <person name="Krusor M."/>
            <person name="Yao A.I."/>
            <person name="Wu D."/>
            <person name="Madern D."/>
            <person name="Eisen J.A."/>
            <person name="Darling A.E."/>
            <person name="Facciotti M.T."/>
        </authorList>
    </citation>
    <scope>NUCLEOTIDE SEQUENCE [LARGE SCALE GENOMIC DNA]</scope>
    <source>
        <strain evidence="1 2">JCM 13891</strain>
    </source>
</reference>
<keyword evidence="2" id="KW-1185">Reference proteome</keyword>
<dbReference type="eggNOG" id="arCOG03898">
    <property type="taxonomic scope" value="Archaea"/>
</dbReference>